<sequence length="282" mass="31715">MKTAVVDVGGGLRGIYAAGVFDRCLEENIRFYAGVGVSAGSANIASYIAGQKGRNYHFYTEYSFRKDYMSFHNFLVKKSYIDMDYLYGKLSNSQGENPLDYPSFKDSPVKFTAVATNAWTGEARYFDKTDMRLDDYGVLKASCSIPFVCQPYMVEGIPYYDGAISDPVPIEKAFSLGADKVVLILTKPRDFQRTPEKDKRLAAHIRKKYPLAAAGLEKRAENYNRKVALAKELEKQGKLLLIAPDDTCGIDTLTRDKKAMERFYEKGFQDGEKIGAFCRCEN</sequence>
<evidence type="ECO:0000256" key="4">
    <source>
        <dbReference type="PROSITE-ProRule" id="PRU01161"/>
    </source>
</evidence>
<reference evidence="6" key="1">
    <citation type="journal article" date="2021" name="PeerJ">
        <title>Extensive microbial diversity within the chicken gut microbiome revealed by metagenomics and culture.</title>
        <authorList>
            <person name="Gilroy R."/>
            <person name="Ravi A."/>
            <person name="Getino M."/>
            <person name="Pursley I."/>
            <person name="Horton D.L."/>
            <person name="Alikhan N.F."/>
            <person name="Baker D."/>
            <person name="Gharbi K."/>
            <person name="Hall N."/>
            <person name="Watson M."/>
            <person name="Adriaenssens E.M."/>
            <person name="Foster-Nyarko E."/>
            <person name="Jarju S."/>
            <person name="Secka A."/>
            <person name="Antonio M."/>
            <person name="Oren A."/>
            <person name="Chaudhuri R.R."/>
            <person name="La Ragione R."/>
            <person name="Hildebrand F."/>
            <person name="Pallen M.J."/>
        </authorList>
    </citation>
    <scope>NUCLEOTIDE SEQUENCE</scope>
    <source>
        <strain evidence="6">CHK195-9823</strain>
    </source>
</reference>
<evidence type="ECO:0000313" key="6">
    <source>
        <dbReference type="EMBL" id="HIV40037.1"/>
    </source>
</evidence>
<evidence type="ECO:0000256" key="1">
    <source>
        <dbReference type="ARBA" id="ARBA00022801"/>
    </source>
</evidence>
<feature type="short sequence motif" description="GXSXG" evidence="4">
    <location>
        <begin position="36"/>
        <end position="40"/>
    </location>
</feature>
<evidence type="ECO:0000256" key="2">
    <source>
        <dbReference type="ARBA" id="ARBA00022963"/>
    </source>
</evidence>
<protein>
    <submittedName>
        <fullName evidence="6">Patatin family protein</fullName>
    </submittedName>
</protein>
<dbReference type="InterPro" id="IPR016035">
    <property type="entry name" value="Acyl_Trfase/lysoPLipase"/>
</dbReference>
<keyword evidence="1 4" id="KW-0378">Hydrolase</keyword>
<feature type="short sequence motif" description="GXGXXG" evidence="4">
    <location>
        <begin position="9"/>
        <end position="14"/>
    </location>
</feature>
<dbReference type="EMBL" id="DXIQ01000095">
    <property type="protein sequence ID" value="HIV40037.1"/>
    <property type="molecule type" value="Genomic_DNA"/>
</dbReference>
<organism evidence="6 7">
    <name type="scientific">Candidatus Blautia stercorigallinarum</name>
    <dbReference type="NCBI Taxonomy" id="2838501"/>
    <lineage>
        <taxon>Bacteria</taxon>
        <taxon>Bacillati</taxon>
        <taxon>Bacillota</taxon>
        <taxon>Clostridia</taxon>
        <taxon>Lachnospirales</taxon>
        <taxon>Lachnospiraceae</taxon>
        <taxon>Blautia</taxon>
    </lineage>
</organism>
<feature type="domain" description="PNPLA" evidence="5">
    <location>
        <begin position="5"/>
        <end position="174"/>
    </location>
</feature>
<feature type="short sequence motif" description="DGA/G" evidence="4">
    <location>
        <begin position="161"/>
        <end position="163"/>
    </location>
</feature>
<proteinExistence type="predicted"/>
<dbReference type="PROSITE" id="PS51635">
    <property type="entry name" value="PNPLA"/>
    <property type="match status" value="1"/>
</dbReference>
<dbReference type="SUPFAM" id="SSF52151">
    <property type="entry name" value="FabD/lysophospholipase-like"/>
    <property type="match status" value="1"/>
</dbReference>
<dbReference type="InterPro" id="IPR037483">
    <property type="entry name" value="YjjU-like"/>
</dbReference>
<name>A0A9D1TH30_9FIRM</name>
<dbReference type="CDD" id="cd07208">
    <property type="entry name" value="Pat_hypo_Ecoli_yjju_like"/>
    <property type="match status" value="1"/>
</dbReference>
<dbReference type="Proteomes" id="UP000886814">
    <property type="component" value="Unassembled WGS sequence"/>
</dbReference>
<dbReference type="InterPro" id="IPR050301">
    <property type="entry name" value="NTE"/>
</dbReference>
<dbReference type="InterPro" id="IPR002641">
    <property type="entry name" value="PNPLA_dom"/>
</dbReference>
<dbReference type="Pfam" id="PF19890">
    <property type="entry name" value="DUF6363"/>
    <property type="match status" value="1"/>
</dbReference>
<dbReference type="AlphaFoldDB" id="A0A9D1TH30"/>
<dbReference type="PANTHER" id="PTHR14226:SF25">
    <property type="entry name" value="PHOSPHOESTERASE"/>
    <property type="match status" value="1"/>
</dbReference>
<dbReference type="PANTHER" id="PTHR14226">
    <property type="entry name" value="NEUROPATHY TARGET ESTERASE/SWISS CHEESE D.MELANOGASTER"/>
    <property type="match status" value="1"/>
</dbReference>
<keyword evidence="3 4" id="KW-0443">Lipid metabolism</keyword>
<dbReference type="InterPro" id="IPR045943">
    <property type="entry name" value="DUF6363"/>
</dbReference>
<dbReference type="GO" id="GO:0016042">
    <property type="term" value="P:lipid catabolic process"/>
    <property type="evidence" value="ECO:0007669"/>
    <property type="project" value="UniProtKB-UniRule"/>
</dbReference>
<feature type="active site" description="Nucleophile" evidence="4">
    <location>
        <position position="38"/>
    </location>
</feature>
<gene>
    <name evidence="6" type="ORF">H9747_13755</name>
</gene>
<dbReference type="GO" id="GO:0016787">
    <property type="term" value="F:hydrolase activity"/>
    <property type="evidence" value="ECO:0007669"/>
    <property type="project" value="UniProtKB-UniRule"/>
</dbReference>
<feature type="active site" description="Proton acceptor" evidence="4">
    <location>
        <position position="161"/>
    </location>
</feature>
<comment type="caution">
    <text evidence="6">The sequence shown here is derived from an EMBL/GenBank/DDBJ whole genome shotgun (WGS) entry which is preliminary data.</text>
</comment>
<evidence type="ECO:0000259" key="5">
    <source>
        <dbReference type="PROSITE" id="PS51635"/>
    </source>
</evidence>
<dbReference type="Gene3D" id="3.40.1090.10">
    <property type="entry name" value="Cytosolic phospholipase A2 catalytic domain"/>
    <property type="match status" value="2"/>
</dbReference>
<evidence type="ECO:0000313" key="7">
    <source>
        <dbReference type="Proteomes" id="UP000886814"/>
    </source>
</evidence>
<evidence type="ECO:0000256" key="3">
    <source>
        <dbReference type="ARBA" id="ARBA00023098"/>
    </source>
</evidence>
<keyword evidence="2 4" id="KW-0442">Lipid degradation</keyword>
<dbReference type="Pfam" id="PF01734">
    <property type="entry name" value="Patatin"/>
    <property type="match status" value="1"/>
</dbReference>
<accession>A0A9D1TH30</accession>
<reference evidence="6" key="2">
    <citation type="submission" date="2021-04" db="EMBL/GenBank/DDBJ databases">
        <authorList>
            <person name="Gilroy R."/>
        </authorList>
    </citation>
    <scope>NUCLEOTIDE SEQUENCE</scope>
    <source>
        <strain evidence="6">CHK195-9823</strain>
    </source>
</reference>